<evidence type="ECO:0000256" key="2">
    <source>
        <dbReference type="SAM" id="SignalP"/>
    </source>
</evidence>
<feature type="compositionally biased region" description="Basic and acidic residues" evidence="1">
    <location>
        <begin position="174"/>
        <end position="191"/>
    </location>
</feature>
<feature type="signal peptide" evidence="2">
    <location>
        <begin position="1"/>
        <end position="24"/>
    </location>
</feature>
<name>A0A934I171_9CORY</name>
<evidence type="ECO:0008006" key="5">
    <source>
        <dbReference type="Google" id="ProtNLM"/>
    </source>
</evidence>
<evidence type="ECO:0000313" key="4">
    <source>
        <dbReference type="Proteomes" id="UP000645966"/>
    </source>
</evidence>
<feature type="chain" id="PRO_5038540738" description="Lipoprotein LpqE" evidence="2">
    <location>
        <begin position="25"/>
        <end position="191"/>
    </location>
</feature>
<reference evidence="3" key="1">
    <citation type="submission" date="2020-12" db="EMBL/GenBank/DDBJ databases">
        <title>Genome public.</title>
        <authorList>
            <person name="Sun Q."/>
        </authorList>
    </citation>
    <scope>NUCLEOTIDE SEQUENCE</scope>
    <source>
        <strain evidence="3">CCM 8863</strain>
    </source>
</reference>
<feature type="region of interest" description="Disordered" evidence="1">
    <location>
        <begin position="170"/>
        <end position="191"/>
    </location>
</feature>
<dbReference type="EMBL" id="JAEIOS010000015">
    <property type="protein sequence ID" value="MBI8990357.1"/>
    <property type="molecule type" value="Genomic_DNA"/>
</dbReference>
<dbReference type="Proteomes" id="UP000645966">
    <property type="component" value="Unassembled WGS sequence"/>
</dbReference>
<comment type="caution">
    <text evidence="3">The sequence shown here is derived from an EMBL/GenBank/DDBJ whole genome shotgun (WGS) entry which is preliminary data.</text>
</comment>
<keyword evidence="4" id="KW-1185">Reference proteome</keyword>
<protein>
    <recommendedName>
        <fullName evidence="5">Lipoprotein LpqE</fullName>
    </recommendedName>
</protein>
<proteinExistence type="predicted"/>
<accession>A0A934I171</accession>
<dbReference type="PROSITE" id="PS51257">
    <property type="entry name" value="PROKAR_LIPOPROTEIN"/>
    <property type="match status" value="1"/>
</dbReference>
<keyword evidence="2" id="KW-0732">Signal</keyword>
<evidence type="ECO:0000313" key="3">
    <source>
        <dbReference type="EMBL" id="MBI8990357.1"/>
    </source>
</evidence>
<dbReference type="AlphaFoldDB" id="A0A934I171"/>
<dbReference type="RefSeq" id="WP_198739357.1">
    <property type="nucleotide sequence ID" value="NZ_JAEIOS010000015.1"/>
</dbReference>
<organism evidence="3 4">
    <name type="scientific">Corynebacterium meridianum</name>
    <dbReference type="NCBI Taxonomy" id="2765363"/>
    <lineage>
        <taxon>Bacteria</taxon>
        <taxon>Bacillati</taxon>
        <taxon>Actinomycetota</taxon>
        <taxon>Actinomycetes</taxon>
        <taxon>Mycobacteriales</taxon>
        <taxon>Corynebacteriaceae</taxon>
        <taxon>Corynebacterium</taxon>
    </lineage>
</organism>
<sequence length="191" mass="19381">MTTKTVKGAAAALVSVAAALTLSACSSGQISQTASQVAAVDGARAETPDGKLAVRDVTVEVDGTPTASLRFTLVNQDTDMTVHTLKSATVDGEKVTLRGDTELNRDCSIVAGSRAHLDALPEVGDGICIARVVTAVKDKGFPPGGNADVVFTFDDGQTIDVTATIAAPTLAPADIDRGEQGGEGHGEHSGH</sequence>
<gene>
    <name evidence="3" type="ORF">JDV75_11390</name>
</gene>
<evidence type="ECO:0000256" key="1">
    <source>
        <dbReference type="SAM" id="MobiDB-lite"/>
    </source>
</evidence>